<dbReference type="InterPro" id="IPR002616">
    <property type="entry name" value="tRNA_ribo_trans-like"/>
</dbReference>
<dbReference type="SUPFAM" id="SSF51713">
    <property type="entry name" value="tRNA-guanine transglycosylase"/>
    <property type="match status" value="1"/>
</dbReference>
<dbReference type="EMBL" id="MHNF01000025">
    <property type="protein sequence ID" value="OGZ40741.1"/>
    <property type="molecule type" value="Genomic_DNA"/>
</dbReference>
<proteinExistence type="predicted"/>
<dbReference type="GO" id="GO:0002099">
    <property type="term" value="P:tRNA wobble guanine modification"/>
    <property type="evidence" value="ECO:0007669"/>
    <property type="project" value="TreeGrafter"/>
</dbReference>
<dbReference type="InterPro" id="IPR036511">
    <property type="entry name" value="TGT-like_sf"/>
</dbReference>
<name>A0A1G2FT74_9BACT</name>
<dbReference type="Pfam" id="PF01702">
    <property type="entry name" value="TGT"/>
    <property type="match status" value="1"/>
</dbReference>
<dbReference type="InterPro" id="IPR050076">
    <property type="entry name" value="ArchSynthase1/Queuine_TRR"/>
</dbReference>
<dbReference type="NCBIfam" id="TIGR00449">
    <property type="entry name" value="tgt_general"/>
    <property type="match status" value="1"/>
</dbReference>
<dbReference type="GO" id="GO:0005737">
    <property type="term" value="C:cytoplasm"/>
    <property type="evidence" value="ECO:0007669"/>
    <property type="project" value="TreeGrafter"/>
</dbReference>
<evidence type="ECO:0000313" key="4">
    <source>
        <dbReference type="Proteomes" id="UP000177126"/>
    </source>
</evidence>
<dbReference type="Gene3D" id="3.20.20.105">
    <property type="entry name" value="Queuine tRNA-ribosyltransferase-like"/>
    <property type="match status" value="1"/>
</dbReference>
<reference evidence="3 4" key="1">
    <citation type="journal article" date="2016" name="Nat. Commun.">
        <title>Thousands of microbial genomes shed light on interconnected biogeochemical processes in an aquifer system.</title>
        <authorList>
            <person name="Anantharaman K."/>
            <person name="Brown C.T."/>
            <person name="Hug L.A."/>
            <person name="Sharon I."/>
            <person name="Castelle C.J."/>
            <person name="Probst A.J."/>
            <person name="Thomas B.C."/>
            <person name="Singh A."/>
            <person name="Wilkins M.J."/>
            <person name="Karaoz U."/>
            <person name="Brodie E.L."/>
            <person name="Williams K.H."/>
            <person name="Hubbard S.S."/>
            <person name="Banfield J.F."/>
        </authorList>
    </citation>
    <scope>NUCLEOTIDE SEQUENCE [LARGE SCALE GENOMIC DNA]</scope>
</reference>
<feature type="domain" description="tRNA-guanine(15) transglycosylase-like" evidence="2">
    <location>
        <begin position="11"/>
        <end position="61"/>
    </location>
</feature>
<evidence type="ECO:0000313" key="3">
    <source>
        <dbReference type="EMBL" id="OGZ40741.1"/>
    </source>
</evidence>
<keyword evidence="1" id="KW-0819">tRNA processing</keyword>
<evidence type="ECO:0000259" key="2">
    <source>
        <dbReference type="Pfam" id="PF01702"/>
    </source>
</evidence>
<dbReference type="PANTHER" id="PTHR46499">
    <property type="entry name" value="QUEUINE TRNA-RIBOSYLTRANSFERASE"/>
    <property type="match status" value="1"/>
</dbReference>
<evidence type="ECO:0000256" key="1">
    <source>
        <dbReference type="ARBA" id="ARBA00022694"/>
    </source>
</evidence>
<protein>
    <recommendedName>
        <fullName evidence="2">tRNA-guanine(15) transglycosylase-like domain-containing protein</fullName>
    </recommendedName>
</protein>
<dbReference type="PANTHER" id="PTHR46499:SF1">
    <property type="entry name" value="QUEUINE TRNA-RIBOSYLTRANSFERASE"/>
    <property type="match status" value="1"/>
</dbReference>
<organism evidence="3 4">
    <name type="scientific">Candidatus Portnoybacteria bacterium RIFCSPLOWO2_02_FULL_39_11</name>
    <dbReference type="NCBI Taxonomy" id="1802001"/>
    <lineage>
        <taxon>Bacteria</taxon>
        <taxon>Candidatus Portnoyibacteriota</taxon>
    </lineage>
</organism>
<dbReference type="Proteomes" id="UP000177126">
    <property type="component" value="Unassembled WGS sequence"/>
</dbReference>
<comment type="caution">
    <text evidence="3">The sequence shown here is derived from an EMBL/GenBank/DDBJ whole genome shotgun (WGS) entry which is preliminary data.</text>
</comment>
<gene>
    <name evidence="3" type="ORF">A3B04_02220</name>
</gene>
<dbReference type="AlphaFoldDB" id="A0A1G2FT74"/>
<accession>A0A1G2FT74</accession>
<sequence>MFRLIKKVKTGKRAGFITTRNGVVKTPFFMPIATKGAVKSLTPEELKMLGAQIVLGNTYHYVA</sequence>